<accession>A0ABV8U9Z2</accession>
<dbReference type="Pfam" id="PF09299">
    <property type="entry name" value="Mu-transpos_C"/>
    <property type="match status" value="1"/>
</dbReference>
<proteinExistence type="predicted"/>
<dbReference type="RefSeq" id="WP_068151970.1">
    <property type="nucleotide sequence ID" value="NZ_JBHSCR010000005.1"/>
</dbReference>
<dbReference type="InterPro" id="IPR009004">
    <property type="entry name" value="Transposase_Mu_C"/>
</dbReference>
<dbReference type="Gene3D" id="3.30.420.10">
    <property type="entry name" value="Ribonuclease H-like superfamily/Ribonuclease H"/>
    <property type="match status" value="1"/>
</dbReference>
<gene>
    <name evidence="3" type="ORF">ACFO5Q_08910</name>
</gene>
<dbReference type="InterPro" id="IPR012337">
    <property type="entry name" value="RNaseH-like_sf"/>
</dbReference>
<dbReference type="InterPro" id="IPR036397">
    <property type="entry name" value="RNaseH_sf"/>
</dbReference>
<dbReference type="SUPFAM" id="SSF50610">
    <property type="entry name" value="mu transposase, C-terminal domain"/>
    <property type="match status" value="1"/>
</dbReference>
<protein>
    <submittedName>
        <fullName evidence="3">Mu transposase C-terminal domain-containing protein</fullName>
    </submittedName>
</protein>
<sequence length="533" mass="60235">MTNSQDKIHIMQERVRIIRPLAMDPNRSVADIAVAAALLGKSERTIRRWIQDFQTAPVADSLKPGHRASPGRKPKFPSETLDIISRVIKWRLRKKEKIPAKRPYRLVKWLCLRRNLRYPSLRYMQRKIGEVSEIAKARAKMISKEPRDLRLYPNHHEVAWPLDQIQIDHTRMDLIVDLTLFGMGKKRVWLTLAIDVASRMVFGYYIGLKAPSARSAGLAMLRGVLPKGPLIEAMGIDLEEFRALGILDPWPICNVPIWVGCDHGADFKSYAFRAGCLLLGAQVEFRKIVNYGGHIERLLGTFMQELHGLSGTTFSNTREVQGYDAVKNCVYTLEDVELWVVTTILIYHVTPHSKLGEMTPLQKFLDLQARRPVATRLVPDKVHVQSAFLPSVKRAVTKQGVRFQNRQYSNPQLAPLIGQHIQIKYNPGNLDIVHACLDGITPSFDLHLIGRAGKSRHMDAPIDNMPTLAVKEEAKRQKDIADGLAVQRDLLFDRIRSHRKNGAATPSLPPAQSVPNLPVSAGRPLPFEPREGR</sequence>
<feature type="domain" description="Integrase catalytic" evidence="2">
    <location>
        <begin position="157"/>
        <end position="368"/>
    </location>
</feature>
<evidence type="ECO:0000313" key="3">
    <source>
        <dbReference type="EMBL" id="MFC4347962.1"/>
    </source>
</evidence>
<name>A0ABV8U9Z2_9PROT</name>
<evidence type="ECO:0000256" key="1">
    <source>
        <dbReference type="SAM" id="MobiDB-lite"/>
    </source>
</evidence>
<dbReference type="InterPro" id="IPR001584">
    <property type="entry name" value="Integrase_cat-core"/>
</dbReference>
<dbReference type="InterPro" id="IPR015378">
    <property type="entry name" value="Transposase-like_Mu_C"/>
</dbReference>
<organism evidence="3 4">
    <name type="scientific">Kordiimonas lipolytica</name>
    <dbReference type="NCBI Taxonomy" id="1662421"/>
    <lineage>
        <taxon>Bacteria</taxon>
        <taxon>Pseudomonadati</taxon>
        <taxon>Pseudomonadota</taxon>
        <taxon>Alphaproteobacteria</taxon>
        <taxon>Kordiimonadales</taxon>
        <taxon>Kordiimonadaceae</taxon>
        <taxon>Kordiimonas</taxon>
    </lineage>
</organism>
<evidence type="ECO:0000313" key="4">
    <source>
        <dbReference type="Proteomes" id="UP001595776"/>
    </source>
</evidence>
<reference evidence="4" key="1">
    <citation type="journal article" date="2019" name="Int. J. Syst. Evol. Microbiol.">
        <title>The Global Catalogue of Microorganisms (GCM) 10K type strain sequencing project: providing services to taxonomists for standard genome sequencing and annotation.</title>
        <authorList>
            <consortium name="The Broad Institute Genomics Platform"/>
            <consortium name="The Broad Institute Genome Sequencing Center for Infectious Disease"/>
            <person name="Wu L."/>
            <person name="Ma J."/>
        </authorList>
    </citation>
    <scope>NUCLEOTIDE SEQUENCE [LARGE SCALE GENOMIC DNA]</scope>
    <source>
        <strain evidence="4">CGMCC 1.15304</strain>
    </source>
</reference>
<evidence type="ECO:0000259" key="2">
    <source>
        <dbReference type="PROSITE" id="PS50994"/>
    </source>
</evidence>
<dbReference type="PROSITE" id="PS50994">
    <property type="entry name" value="INTEGRASE"/>
    <property type="match status" value="1"/>
</dbReference>
<dbReference type="Proteomes" id="UP001595776">
    <property type="component" value="Unassembled WGS sequence"/>
</dbReference>
<dbReference type="SUPFAM" id="SSF53098">
    <property type="entry name" value="Ribonuclease H-like"/>
    <property type="match status" value="1"/>
</dbReference>
<feature type="region of interest" description="Disordered" evidence="1">
    <location>
        <begin position="500"/>
        <end position="533"/>
    </location>
</feature>
<comment type="caution">
    <text evidence="3">The sequence shown here is derived from an EMBL/GenBank/DDBJ whole genome shotgun (WGS) entry which is preliminary data.</text>
</comment>
<dbReference type="EMBL" id="JBHSCR010000005">
    <property type="protein sequence ID" value="MFC4347962.1"/>
    <property type="molecule type" value="Genomic_DNA"/>
</dbReference>
<keyword evidence="4" id="KW-1185">Reference proteome</keyword>